<gene>
    <name evidence="5" type="ORF">KJ970_13070</name>
</gene>
<name>A0A948RXM4_UNCEI</name>
<evidence type="ECO:0000313" key="6">
    <source>
        <dbReference type="Proteomes" id="UP000777784"/>
    </source>
</evidence>
<dbReference type="InterPro" id="IPR000184">
    <property type="entry name" value="Bac_surfAg_D15"/>
</dbReference>
<protein>
    <submittedName>
        <fullName evidence="5">Outer membrane protein assembly factor</fullName>
    </submittedName>
</protein>
<proteinExistence type="predicted"/>
<comment type="subcellular location">
    <subcellularLocation>
        <location evidence="1">Membrane</location>
    </subcellularLocation>
</comment>
<feature type="signal peptide" evidence="3">
    <location>
        <begin position="1"/>
        <end position="26"/>
    </location>
</feature>
<keyword evidence="2" id="KW-0472">Membrane</keyword>
<dbReference type="GO" id="GO:0019867">
    <property type="term" value="C:outer membrane"/>
    <property type="evidence" value="ECO:0007669"/>
    <property type="project" value="InterPro"/>
</dbReference>
<dbReference type="Proteomes" id="UP000777784">
    <property type="component" value="Unassembled WGS sequence"/>
</dbReference>
<evidence type="ECO:0000256" key="3">
    <source>
        <dbReference type="SAM" id="SignalP"/>
    </source>
</evidence>
<dbReference type="Pfam" id="PF01103">
    <property type="entry name" value="Omp85"/>
    <property type="match status" value="1"/>
</dbReference>
<feature type="chain" id="PRO_5036748930" evidence="3">
    <location>
        <begin position="27"/>
        <end position="427"/>
    </location>
</feature>
<evidence type="ECO:0000313" key="5">
    <source>
        <dbReference type="EMBL" id="MBU2691846.1"/>
    </source>
</evidence>
<organism evidence="5 6">
    <name type="scientific">Eiseniibacteriota bacterium</name>
    <dbReference type="NCBI Taxonomy" id="2212470"/>
    <lineage>
        <taxon>Bacteria</taxon>
        <taxon>Candidatus Eiseniibacteriota</taxon>
    </lineage>
</organism>
<keyword evidence="3" id="KW-0732">Signal</keyword>
<feature type="domain" description="Bacterial surface antigen (D15)" evidence="4">
    <location>
        <begin position="222"/>
        <end position="398"/>
    </location>
</feature>
<evidence type="ECO:0000259" key="4">
    <source>
        <dbReference type="Pfam" id="PF01103"/>
    </source>
</evidence>
<dbReference type="AlphaFoldDB" id="A0A948RXM4"/>
<evidence type="ECO:0000256" key="1">
    <source>
        <dbReference type="ARBA" id="ARBA00004370"/>
    </source>
</evidence>
<comment type="caution">
    <text evidence="5">The sequence shown here is derived from an EMBL/GenBank/DDBJ whole genome shotgun (WGS) entry which is preliminary data.</text>
</comment>
<dbReference type="Gene3D" id="2.40.160.50">
    <property type="entry name" value="membrane protein fhac: a member of the omp85/tpsb transporter family"/>
    <property type="match status" value="1"/>
</dbReference>
<evidence type="ECO:0000256" key="2">
    <source>
        <dbReference type="ARBA" id="ARBA00023136"/>
    </source>
</evidence>
<dbReference type="EMBL" id="JAHJDP010000077">
    <property type="protein sequence ID" value="MBU2691846.1"/>
    <property type="molecule type" value="Genomic_DNA"/>
</dbReference>
<reference evidence="5" key="1">
    <citation type="submission" date="2021-05" db="EMBL/GenBank/DDBJ databases">
        <title>Energy efficiency and biological interactions define the core microbiome of deep oligotrophic groundwater.</title>
        <authorList>
            <person name="Mehrshad M."/>
            <person name="Lopez-Fernandez M."/>
            <person name="Bell E."/>
            <person name="Bernier-Latmani R."/>
            <person name="Bertilsson S."/>
            <person name="Dopson M."/>
        </authorList>
    </citation>
    <scope>NUCLEOTIDE SEQUENCE</scope>
    <source>
        <strain evidence="5">Modern_marine.mb.64</strain>
    </source>
</reference>
<sequence length="427" mass="48525">MRQPSCLFWIPVLLLCLGLMNSSIEAAQQSPLPFDLETGWERDDFEPLFIMNRVQDYSFGATWKLLNEESYYPNLKISTLYSTGTKVWYPGIYAEQPFISSGLLNLWVDYGKEAQPFGFDDHILTRAENTAAAFFIREDFMDYVEVRRVAGGLRIGPFADQSLSLGMTSERHRSMNRVTQLSGLFGGHKVFPPNAMASEMEPILLKARYDWRIPGGWTPWSREVWNNRDSGLWMTWEGWWAHPDLGGKMNLSRHLVEGRFHLALNRFVKLRARAAVGWTPHGNREGFGFPIYPGREGTLVAEPGGDSFLTGPGRVPPQWTFHAGGIGTLRGHDEKEFVGDQLLLANLEYAIRPERSFEIYLFTDLGKAWYQDSAPYAGEGFFGKGQLEWDGGLGVEMANGGVRVQMGQNLRDMDKDPRFTLRLQRAF</sequence>
<accession>A0A948RXM4</accession>